<dbReference type="Proteomes" id="UP000266340">
    <property type="component" value="Unassembled WGS sequence"/>
</dbReference>
<dbReference type="NCBIfam" id="TIGR01426">
    <property type="entry name" value="MGT"/>
    <property type="match status" value="1"/>
</dbReference>
<dbReference type="InterPro" id="IPR002213">
    <property type="entry name" value="UDP_glucos_trans"/>
</dbReference>
<evidence type="ECO:0000313" key="5">
    <source>
        <dbReference type="Proteomes" id="UP000266340"/>
    </source>
</evidence>
<dbReference type="SUPFAM" id="SSF53756">
    <property type="entry name" value="UDP-Glycosyltransferase/glycogen phosphorylase"/>
    <property type="match status" value="1"/>
</dbReference>
<dbReference type="InterPro" id="IPR006326">
    <property type="entry name" value="UDPGT_MGT-like"/>
</dbReference>
<reference evidence="4 5" key="1">
    <citation type="submission" date="2018-09" db="EMBL/GenBank/DDBJ databases">
        <title>Cohnella cavernae sp. nov., isolated from a karst cave.</title>
        <authorList>
            <person name="Zhu H."/>
        </authorList>
    </citation>
    <scope>NUCLEOTIDE SEQUENCE [LARGE SCALE GENOMIC DNA]</scope>
    <source>
        <strain evidence="4 5">K2E09-144</strain>
    </source>
</reference>
<evidence type="ECO:0000313" key="4">
    <source>
        <dbReference type="EMBL" id="RIE04965.1"/>
    </source>
</evidence>
<dbReference type="GO" id="GO:0008194">
    <property type="term" value="F:UDP-glycosyltransferase activity"/>
    <property type="evidence" value="ECO:0007669"/>
    <property type="project" value="InterPro"/>
</dbReference>
<dbReference type="GO" id="GO:0017000">
    <property type="term" value="P:antibiotic biosynthetic process"/>
    <property type="evidence" value="ECO:0007669"/>
    <property type="project" value="UniProtKB-ARBA"/>
</dbReference>
<dbReference type="Gene3D" id="3.40.50.2000">
    <property type="entry name" value="Glycogen Phosphorylase B"/>
    <property type="match status" value="2"/>
</dbReference>
<evidence type="ECO:0000259" key="3">
    <source>
        <dbReference type="Pfam" id="PF06722"/>
    </source>
</evidence>
<dbReference type="PANTHER" id="PTHR48050:SF13">
    <property type="entry name" value="STEROL 3-BETA-GLUCOSYLTRANSFERASE UGT80A2"/>
    <property type="match status" value="1"/>
</dbReference>
<dbReference type="InterPro" id="IPR010610">
    <property type="entry name" value="EryCIII-like_C"/>
</dbReference>
<feature type="domain" description="Erythromycin biosynthesis protein CIII-like C-terminal" evidence="3">
    <location>
        <begin position="332"/>
        <end position="461"/>
    </location>
</feature>
<organism evidence="4 5">
    <name type="scientific">Cohnella faecalis</name>
    <dbReference type="NCBI Taxonomy" id="2315694"/>
    <lineage>
        <taxon>Bacteria</taxon>
        <taxon>Bacillati</taxon>
        <taxon>Bacillota</taxon>
        <taxon>Bacilli</taxon>
        <taxon>Bacillales</taxon>
        <taxon>Paenibacillaceae</taxon>
        <taxon>Cohnella</taxon>
    </lineage>
</organism>
<dbReference type="PANTHER" id="PTHR48050">
    <property type="entry name" value="STEROL 3-BETA-GLUCOSYLTRANSFERASE"/>
    <property type="match status" value="1"/>
</dbReference>
<dbReference type="FunFam" id="3.40.50.2000:FF:000072">
    <property type="entry name" value="Glycosyl transferase"/>
    <property type="match status" value="1"/>
</dbReference>
<dbReference type="RefSeq" id="WP_119147755.1">
    <property type="nucleotide sequence ID" value="NZ_JBHSOV010000061.1"/>
</dbReference>
<proteinExistence type="inferred from homology"/>
<evidence type="ECO:0000256" key="2">
    <source>
        <dbReference type="ARBA" id="ARBA00022679"/>
    </source>
</evidence>
<comment type="similarity">
    <text evidence="1">Belongs to the UDP-glycosyltransferase family.</text>
</comment>
<dbReference type="CDD" id="cd03784">
    <property type="entry name" value="GT1_Gtf-like"/>
    <property type="match status" value="1"/>
</dbReference>
<keyword evidence="5" id="KW-1185">Reference proteome</keyword>
<sequence length="480" mass="54703">MFARDFTLRRNERGACRRNTGIMVEKINRIISCVETNRHIGFSAPIAWVNSQPLNERSHLNMNIVFFSFPYTGHINPTLGLVAELTSRGHKVEYYAINQFKGEIENTGANYREYPVGIIDEDVTVNEERRGKDPQNPFSGFAKKVLHQLDMTEMMTAELLIESASLKPDCIIHDSFCGWGKRIAKLLNVPAVSSITTFAFDDEIINLDPENVAKSLFAMTLENFNKTSMKRQLDRFRTTIEKKYKLDQFRLFDVFINREPLNIVYTSELFQIHSELFDNTFKFVGPSFDFRTENSVFPFETLAGKKNIFISLGTISGDDVGFWKACFHAFCNSDMQVIISSGNQTNLSLRSEDVPDNFIVKDYVPQIELLKHIDIFITHGGFNSVNEGLFHHLPLLVFPLKVDQFLVANQVERLGAGINLKNSSSNESVNYLELQLAVERLFHDKTYRMKSRIIGESMKSAGGAKRAADEIIQYIEGLLV</sequence>
<accession>A0A398CQY2</accession>
<comment type="caution">
    <text evidence="4">The sequence shown here is derived from an EMBL/GenBank/DDBJ whole genome shotgun (WGS) entry which is preliminary data.</text>
</comment>
<dbReference type="InterPro" id="IPR050426">
    <property type="entry name" value="Glycosyltransferase_28"/>
</dbReference>
<name>A0A398CQY2_9BACL</name>
<dbReference type="EMBL" id="QXJM01000017">
    <property type="protein sequence ID" value="RIE04965.1"/>
    <property type="molecule type" value="Genomic_DNA"/>
</dbReference>
<dbReference type="Pfam" id="PF06722">
    <property type="entry name" value="EryCIII-like_C"/>
    <property type="match status" value="1"/>
</dbReference>
<gene>
    <name evidence="4" type="ORF">D3H35_03240</name>
</gene>
<dbReference type="GO" id="GO:0016758">
    <property type="term" value="F:hexosyltransferase activity"/>
    <property type="evidence" value="ECO:0007669"/>
    <property type="project" value="InterPro"/>
</dbReference>
<evidence type="ECO:0000256" key="1">
    <source>
        <dbReference type="ARBA" id="ARBA00009995"/>
    </source>
</evidence>
<keyword evidence="2" id="KW-0808">Transferase</keyword>
<protein>
    <recommendedName>
        <fullName evidence="3">Erythromycin biosynthesis protein CIII-like C-terminal domain-containing protein</fullName>
    </recommendedName>
</protein>
<dbReference type="AlphaFoldDB" id="A0A398CQY2"/>